<dbReference type="GO" id="GO:0008061">
    <property type="term" value="F:chitin binding"/>
    <property type="evidence" value="ECO:0007669"/>
    <property type="project" value="InterPro"/>
</dbReference>
<keyword evidence="1" id="KW-0378">Hydrolase</keyword>
<evidence type="ECO:0000259" key="2">
    <source>
        <dbReference type="PROSITE" id="PS51782"/>
    </source>
</evidence>
<dbReference type="Gene3D" id="3.20.20.80">
    <property type="entry name" value="Glycosidases"/>
    <property type="match status" value="1"/>
</dbReference>
<gene>
    <name evidence="4" type="ORF">GLW07_02255</name>
</gene>
<dbReference type="PROSITE" id="PS51782">
    <property type="entry name" value="LYSM"/>
    <property type="match status" value="2"/>
</dbReference>
<protein>
    <submittedName>
        <fullName evidence="4">LysM peptidoglycan-binding domain-containing protein</fullName>
    </submittedName>
</protein>
<name>A0A845EP22_9BACL</name>
<dbReference type="SMART" id="SM00257">
    <property type="entry name" value="LysM"/>
    <property type="match status" value="2"/>
</dbReference>
<accession>A0A845EP22</accession>
<dbReference type="PANTHER" id="PTHR46066:SF2">
    <property type="entry name" value="CHITINASE DOMAIN-CONTAINING PROTEIN 1"/>
    <property type="match status" value="1"/>
</dbReference>
<dbReference type="InterPro" id="IPR029070">
    <property type="entry name" value="Chitinase_insertion_sf"/>
</dbReference>
<dbReference type="Pfam" id="PF01476">
    <property type="entry name" value="LysM"/>
    <property type="match status" value="2"/>
</dbReference>
<dbReference type="InterPro" id="IPR018392">
    <property type="entry name" value="LysM"/>
</dbReference>
<evidence type="ECO:0000313" key="5">
    <source>
        <dbReference type="Proteomes" id="UP000447833"/>
    </source>
</evidence>
<dbReference type="SUPFAM" id="SSF51445">
    <property type="entry name" value="(Trans)glycosidases"/>
    <property type="match status" value="1"/>
</dbReference>
<dbReference type="Gene3D" id="3.10.350.10">
    <property type="entry name" value="LysM domain"/>
    <property type="match status" value="2"/>
</dbReference>
<dbReference type="PANTHER" id="PTHR46066">
    <property type="entry name" value="CHITINASE DOMAIN-CONTAINING PROTEIN 1 FAMILY MEMBER"/>
    <property type="match status" value="1"/>
</dbReference>
<evidence type="ECO:0000256" key="1">
    <source>
        <dbReference type="ARBA" id="ARBA00023295"/>
    </source>
</evidence>
<dbReference type="InterPro" id="IPR011583">
    <property type="entry name" value="Chitinase_II/V-like_cat"/>
</dbReference>
<feature type="domain" description="GH18" evidence="3">
    <location>
        <begin position="126"/>
        <end position="443"/>
    </location>
</feature>
<feature type="domain" description="LysM" evidence="2">
    <location>
        <begin position="74"/>
        <end position="118"/>
    </location>
</feature>
<dbReference type="InterPro" id="IPR001223">
    <property type="entry name" value="Glyco_hydro18_cat"/>
</dbReference>
<keyword evidence="1" id="KW-0326">Glycosidase</keyword>
<dbReference type="SMART" id="SM00636">
    <property type="entry name" value="Glyco_18"/>
    <property type="match status" value="1"/>
</dbReference>
<organism evidence="4 5">
    <name type="scientific">Guptibacillus hwajinpoensis</name>
    <dbReference type="NCBI Taxonomy" id="208199"/>
    <lineage>
        <taxon>Bacteria</taxon>
        <taxon>Bacillati</taxon>
        <taxon>Bacillota</taxon>
        <taxon>Bacilli</taxon>
        <taxon>Bacillales</taxon>
        <taxon>Guptibacillaceae</taxon>
        <taxon>Guptibacillus</taxon>
    </lineage>
</organism>
<dbReference type="InterPro" id="IPR017853">
    <property type="entry name" value="GH"/>
</dbReference>
<dbReference type="InterPro" id="IPR036779">
    <property type="entry name" value="LysM_dom_sf"/>
</dbReference>
<evidence type="ECO:0000259" key="3">
    <source>
        <dbReference type="PROSITE" id="PS51910"/>
    </source>
</evidence>
<dbReference type="GO" id="GO:0070492">
    <property type="term" value="F:oligosaccharide binding"/>
    <property type="evidence" value="ECO:0007669"/>
    <property type="project" value="TreeGrafter"/>
</dbReference>
<dbReference type="PROSITE" id="PS51910">
    <property type="entry name" value="GH18_2"/>
    <property type="match status" value="1"/>
</dbReference>
<dbReference type="GO" id="GO:0016798">
    <property type="term" value="F:hydrolase activity, acting on glycosyl bonds"/>
    <property type="evidence" value="ECO:0007669"/>
    <property type="project" value="UniProtKB-KW"/>
</dbReference>
<dbReference type="GO" id="GO:0012505">
    <property type="term" value="C:endomembrane system"/>
    <property type="evidence" value="ECO:0007669"/>
    <property type="project" value="TreeGrafter"/>
</dbReference>
<dbReference type="Gene3D" id="3.10.50.10">
    <property type="match status" value="1"/>
</dbReference>
<dbReference type="AlphaFoldDB" id="A0A845EP22"/>
<dbReference type="GO" id="GO:0005975">
    <property type="term" value="P:carbohydrate metabolic process"/>
    <property type="evidence" value="ECO:0007669"/>
    <property type="project" value="InterPro"/>
</dbReference>
<dbReference type="EMBL" id="WMEY01000001">
    <property type="protein sequence ID" value="MYL62171.1"/>
    <property type="molecule type" value="Genomic_DNA"/>
</dbReference>
<feature type="domain" description="LysM" evidence="2">
    <location>
        <begin position="23"/>
        <end position="66"/>
    </location>
</feature>
<comment type="caution">
    <text evidence="4">The sequence shown here is derived from an EMBL/GenBank/DDBJ whole genome shotgun (WGS) entry which is preliminary data.</text>
</comment>
<proteinExistence type="predicted"/>
<dbReference type="SUPFAM" id="SSF54106">
    <property type="entry name" value="LysM domain"/>
    <property type="match status" value="2"/>
</dbReference>
<evidence type="ECO:0000313" key="4">
    <source>
        <dbReference type="EMBL" id="MYL62171.1"/>
    </source>
</evidence>
<sequence>MNLSFPKYTNSIACCITGGDSMGVHTVVIGDNLWRISLAYGVPISTIQTLNGLVSDRLVPGLNLYIPDQDLPEQFYQLKQGDTFWNLSQQYMTSVQAIVEANPTMNPTALPVGARIRIPSMQKYQMETLVFFDAIEGSPYFGTLNNLSGWITYLAVFTYSFTPKGELLPIDDDAILKRAKALNIKPLLVISNYDVQMFSAELADTVLQNKEKRATLVQNLVTTVKEKGYAGVSVDFEFVPPERRKEFTLFLQELKKGLGNLTLQLNAHAKSSDMPTNRLVGFLDYRAVGEIADIVSVMTIDYGYAIGPPDPIAPVWWVEEMLMYATSQINHRKVMMAMSLYGYDWSLPAQEKPAEMISVQNAQNRAINGWLPIQYDEIAQAPTYRYNLMGQQHVVWFEDIQSIKEKYKQMQVYDLLGATYWRLRFLFPQNWAYVEKNMRVLKG</sequence>
<reference evidence="4 5" key="1">
    <citation type="submission" date="2019-11" db="EMBL/GenBank/DDBJ databases">
        <title>Genome sequences of 17 halophilic strains isolated from different environments.</title>
        <authorList>
            <person name="Furrow R.E."/>
        </authorList>
    </citation>
    <scope>NUCLEOTIDE SEQUENCE [LARGE SCALE GENOMIC DNA]</scope>
    <source>
        <strain evidence="4 5">22506_14_FS</strain>
    </source>
</reference>
<dbReference type="CDD" id="cd00118">
    <property type="entry name" value="LysM"/>
    <property type="match status" value="2"/>
</dbReference>
<dbReference type="Pfam" id="PF00704">
    <property type="entry name" value="Glyco_hydro_18"/>
    <property type="match status" value="1"/>
</dbReference>
<dbReference type="Proteomes" id="UP000447833">
    <property type="component" value="Unassembled WGS sequence"/>
</dbReference>